<dbReference type="GO" id="GO:0016787">
    <property type="term" value="F:hydrolase activity"/>
    <property type="evidence" value="ECO:0007669"/>
    <property type="project" value="UniProtKB-KW"/>
</dbReference>
<gene>
    <name evidence="3" type="ORF">PSALAMII_LOCUS9550</name>
</gene>
<proteinExistence type="predicted"/>
<evidence type="ECO:0000256" key="1">
    <source>
        <dbReference type="ARBA" id="ARBA00022801"/>
    </source>
</evidence>
<name>A0A9W4NV44_9EURO</name>
<dbReference type="Pfam" id="PF03959">
    <property type="entry name" value="FSH1"/>
    <property type="match status" value="1"/>
</dbReference>
<organism evidence="3 4">
    <name type="scientific">Penicillium salamii</name>
    <dbReference type="NCBI Taxonomy" id="1612424"/>
    <lineage>
        <taxon>Eukaryota</taxon>
        <taxon>Fungi</taxon>
        <taxon>Dikarya</taxon>
        <taxon>Ascomycota</taxon>
        <taxon>Pezizomycotina</taxon>
        <taxon>Eurotiomycetes</taxon>
        <taxon>Eurotiomycetidae</taxon>
        <taxon>Eurotiales</taxon>
        <taxon>Aspergillaceae</taxon>
        <taxon>Penicillium</taxon>
    </lineage>
</organism>
<dbReference type="InterPro" id="IPR005645">
    <property type="entry name" value="FSH-like_dom"/>
</dbReference>
<dbReference type="InterPro" id="IPR050593">
    <property type="entry name" value="LovG"/>
</dbReference>
<dbReference type="GO" id="GO:0005634">
    <property type="term" value="C:nucleus"/>
    <property type="evidence" value="ECO:0007669"/>
    <property type="project" value="TreeGrafter"/>
</dbReference>
<dbReference type="GO" id="GO:0017000">
    <property type="term" value="P:antibiotic biosynthetic process"/>
    <property type="evidence" value="ECO:0007669"/>
    <property type="project" value="UniProtKB-ARBA"/>
</dbReference>
<dbReference type="Proteomes" id="UP001152646">
    <property type="component" value="Unassembled WGS sequence"/>
</dbReference>
<dbReference type="SUPFAM" id="SSF53474">
    <property type="entry name" value="alpha/beta-Hydrolases"/>
    <property type="match status" value="1"/>
</dbReference>
<dbReference type="GO" id="GO:0019748">
    <property type="term" value="P:secondary metabolic process"/>
    <property type="evidence" value="ECO:0007669"/>
    <property type="project" value="TreeGrafter"/>
</dbReference>
<dbReference type="GO" id="GO:0005737">
    <property type="term" value="C:cytoplasm"/>
    <property type="evidence" value="ECO:0007669"/>
    <property type="project" value="TreeGrafter"/>
</dbReference>
<dbReference type="GO" id="GO:0072330">
    <property type="term" value="P:monocarboxylic acid biosynthetic process"/>
    <property type="evidence" value="ECO:0007669"/>
    <property type="project" value="UniProtKB-ARBA"/>
</dbReference>
<dbReference type="PANTHER" id="PTHR48070:SF7">
    <property type="entry name" value="SERINE HYDROLASE FSH DOMAIN-CONTAINING PROTEIN-RELATED"/>
    <property type="match status" value="1"/>
</dbReference>
<accession>A0A9W4NV44</accession>
<reference evidence="3" key="1">
    <citation type="submission" date="2021-07" db="EMBL/GenBank/DDBJ databases">
        <authorList>
            <person name="Branca A.L. A."/>
        </authorList>
    </citation>
    <scope>NUCLEOTIDE SEQUENCE</scope>
</reference>
<dbReference type="PANTHER" id="PTHR48070">
    <property type="entry name" value="ESTERASE OVCA2"/>
    <property type="match status" value="1"/>
</dbReference>
<dbReference type="AlphaFoldDB" id="A0A9W4NV44"/>
<dbReference type="EMBL" id="CAJVPA010000228">
    <property type="protein sequence ID" value="CAG8414577.1"/>
    <property type="molecule type" value="Genomic_DNA"/>
</dbReference>
<keyword evidence="1" id="KW-0378">Hydrolase</keyword>
<protein>
    <recommendedName>
        <fullName evidence="2">Serine hydrolase domain-containing protein</fullName>
    </recommendedName>
</protein>
<comment type="caution">
    <text evidence="3">The sequence shown here is derived from an EMBL/GenBank/DDBJ whole genome shotgun (WGS) entry which is preliminary data.</text>
</comment>
<evidence type="ECO:0000259" key="2">
    <source>
        <dbReference type="Pfam" id="PF03959"/>
    </source>
</evidence>
<feature type="domain" description="Serine hydrolase" evidence="2">
    <location>
        <begin position="130"/>
        <end position="258"/>
    </location>
</feature>
<evidence type="ECO:0000313" key="3">
    <source>
        <dbReference type="EMBL" id="CAG8414577.1"/>
    </source>
</evidence>
<dbReference type="Gene3D" id="3.40.50.1820">
    <property type="entry name" value="alpha/beta hydrolase"/>
    <property type="match status" value="1"/>
</dbReference>
<evidence type="ECO:0000313" key="4">
    <source>
        <dbReference type="Proteomes" id="UP001152646"/>
    </source>
</evidence>
<sequence length="279" mass="31021">MRFLCLHGVGTNSKVRISSSITCRKCNEPYCSHSGVHLGPRDTNRFDFPCVHQSKPSNKQLSIICAAPLRYELGDDHTYDFVEGIFPYELASGRCPFRQLCHGNLSDSLLEIKDLVPSTDQGFSYFDPESASASLRAVEDLESLIAREGPYDGVLAFSQGMMLACTLLMRNVEQNKPLPFKCAIFFSPRMAPLDYDDLCRGVFTEIDASKISQAIGIPTTLVWGSMDPNSTKAIELQELFQREILSTYVHDGGHEIPGYALKKGLLDTVNVIRRTTGQL</sequence>
<dbReference type="InterPro" id="IPR029058">
    <property type="entry name" value="AB_hydrolase_fold"/>
</dbReference>
<dbReference type="OrthoDB" id="414698at2759"/>